<evidence type="ECO:0000256" key="3">
    <source>
        <dbReference type="PROSITE-ProRule" id="PRU00221"/>
    </source>
</evidence>
<name>A0A9N9GLJ5_9GLOM</name>
<feature type="compositionally biased region" description="Basic and acidic residues" evidence="4">
    <location>
        <begin position="9"/>
        <end position="21"/>
    </location>
</feature>
<dbReference type="OrthoDB" id="311712at2759"/>
<feature type="region of interest" description="Disordered" evidence="4">
    <location>
        <begin position="1"/>
        <end position="21"/>
    </location>
</feature>
<dbReference type="GO" id="GO:1904263">
    <property type="term" value="P:positive regulation of TORC1 signaling"/>
    <property type="evidence" value="ECO:0007669"/>
    <property type="project" value="TreeGrafter"/>
</dbReference>
<dbReference type="GO" id="GO:0035591">
    <property type="term" value="F:signaling adaptor activity"/>
    <property type="evidence" value="ECO:0007669"/>
    <property type="project" value="TreeGrafter"/>
</dbReference>
<keyword evidence="2" id="KW-0677">Repeat</keyword>
<keyword evidence="1 3" id="KW-0853">WD repeat</keyword>
<evidence type="ECO:0000256" key="4">
    <source>
        <dbReference type="SAM" id="MobiDB-lite"/>
    </source>
</evidence>
<dbReference type="InterPro" id="IPR049567">
    <property type="entry name" value="WDR59-like"/>
</dbReference>
<feature type="region of interest" description="Disordered" evidence="4">
    <location>
        <begin position="747"/>
        <end position="771"/>
    </location>
</feature>
<dbReference type="Pfam" id="PF00400">
    <property type="entry name" value="WD40"/>
    <property type="match status" value="3"/>
</dbReference>
<protein>
    <submittedName>
        <fullName evidence="6">611_t:CDS:1</fullName>
    </submittedName>
</protein>
<dbReference type="AlphaFoldDB" id="A0A9N9GLJ5"/>
<dbReference type="SMART" id="SM00320">
    <property type="entry name" value="WD40"/>
    <property type="match status" value="5"/>
</dbReference>
<dbReference type="InterPro" id="IPR001680">
    <property type="entry name" value="WD40_rpt"/>
</dbReference>
<gene>
    <name evidence="6" type="ORF">PBRASI_LOCUS8140</name>
</gene>
<evidence type="ECO:0000256" key="2">
    <source>
        <dbReference type="ARBA" id="ARBA00022737"/>
    </source>
</evidence>
<feature type="repeat" description="WD" evidence="3">
    <location>
        <begin position="122"/>
        <end position="164"/>
    </location>
</feature>
<dbReference type="GO" id="GO:0034198">
    <property type="term" value="P:cellular response to amino acid starvation"/>
    <property type="evidence" value="ECO:0007669"/>
    <property type="project" value="TreeGrafter"/>
</dbReference>
<dbReference type="PANTHER" id="PTHR46170">
    <property type="entry name" value="GATOR COMPLEX PROTEIN WDR59"/>
    <property type="match status" value="1"/>
</dbReference>
<proteinExistence type="predicted"/>
<feature type="region of interest" description="Disordered" evidence="4">
    <location>
        <begin position="530"/>
        <end position="559"/>
    </location>
</feature>
<dbReference type="GO" id="GO:0035859">
    <property type="term" value="C:Seh1-associated complex"/>
    <property type="evidence" value="ECO:0007669"/>
    <property type="project" value="TreeGrafter"/>
</dbReference>
<feature type="repeat" description="WD" evidence="3">
    <location>
        <begin position="176"/>
        <end position="207"/>
    </location>
</feature>
<dbReference type="InterPro" id="IPR019775">
    <property type="entry name" value="WD40_repeat_CS"/>
</dbReference>
<dbReference type="Pfam" id="PF17120">
    <property type="entry name" value="zf-RING_16"/>
    <property type="match status" value="1"/>
</dbReference>
<dbReference type="PROSITE" id="PS00678">
    <property type="entry name" value="WD_REPEATS_1"/>
    <property type="match status" value="2"/>
</dbReference>
<feature type="domain" description="WDR59/RTC1-like RING zinc finger" evidence="5">
    <location>
        <begin position="1099"/>
        <end position="1149"/>
    </location>
</feature>
<evidence type="ECO:0000313" key="6">
    <source>
        <dbReference type="EMBL" id="CAG8610511.1"/>
    </source>
</evidence>
<organism evidence="6 7">
    <name type="scientific">Paraglomus brasilianum</name>
    <dbReference type="NCBI Taxonomy" id="144538"/>
    <lineage>
        <taxon>Eukaryota</taxon>
        <taxon>Fungi</taxon>
        <taxon>Fungi incertae sedis</taxon>
        <taxon>Mucoromycota</taxon>
        <taxon>Glomeromycotina</taxon>
        <taxon>Glomeromycetes</taxon>
        <taxon>Paraglomerales</taxon>
        <taxon>Paraglomeraceae</taxon>
        <taxon>Paraglomus</taxon>
    </lineage>
</organism>
<evidence type="ECO:0000313" key="7">
    <source>
        <dbReference type="Proteomes" id="UP000789739"/>
    </source>
</evidence>
<reference evidence="6" key="1">
    <citation type="submission" date="2021-06" db="EMBL/GenBank/DDBJ databases">
        <authorList>
            <person name="Kallberg Y."/>
            <person name="Tangrot J."/>
            <person name="Rosling A."/>
        </authorList>
    </citation>
    <scope>NUCLEOTIDE SEQUENCE</scope>
    <source>
        <strain evidence="6">BR232B</strain>
    </source>
</reference>
<dbReference type="Gene3D" id="2.130.10.10">
    <property type="entry name" value="YVTN repeat-like/Quinoprotein amine dehydrogenase"/>
    <property type="match status" value="1"/>
</dbReference>
<dbReference type="GO" id="GO:0005774">
    <property type="term" value="C:vacuolar membrane"/>
    <property type="evidence" value="ECO:0007669"/>
    <property type="project" value="TreeGrafter"/>
</dbReference>
<dbReference type="InterPro" id="IPR015943">
    <property type="entry name" value="WD40/YVTN_repeat-like_dom_sf"/>
</dbReference>
<dbReference type="SUPFAM" id="SSF50978">
    <property type="entry name" value="WD40 repeat-like"/>
    <property type="match status" value="1"/>
</dbReference>
<dbReference type="PROSITE" id="PS50294">
    <property type="entry name" value="WD_REPEATS_REGION"/>
    <property type="match status" value="1"/>
</dbReference>
<keyword evidence="7" id="KW-1185">Reference proteome</keyword>
<dbReference type="EMBL" id="CAJVPI010001391">
    <property type="protein sequence ID" value="CAG8610511.1"/>
    <property type="molecule type" value="Genomic_DNA"/>
</dbReference>
<accession>A0A9N9GLJ5</accession>
<dbReference type="InterPro" id="IPR049566">
    <property type="entry name" value="WDR59_RTC1-like_RING_Znf"/>
</dbReference>
<dbReference type="InterPro" id="IPR036322">
    <property type="entry name" value="WD40_repeat_dom_sf"/>
</dbReference>
<sequence length="1169" mass="132401">MSTKGEFLPPDRKESLDSVPSTKKDTFYSQLSIRVEEPVGSMSISPSNRDVALAARKGLFIIDLENPWSPPRVLYHFTNWEVADIQWNPHSARDTWVASTSNQRAFIWDLESPEHNTIHIVLHGHTRAISDINWSPFDPNRIATCSVDAFINLWDLKAPTKPVSSFCAWTAGATQVKFNRKNEYLLASAHDRDLKIWDIRVEAHTAKIYGIDWSRHDDSNIITCSLDKSVKPVGHGVLTMPQRLETTLYLWNREKPEKPVHVFEGHKDVVKEFVWRMKGGGDSDVDDREFQLVTWSKDQHLRLWPIKDEHLQSIGHKRGQRRRITDKFTRTGHSTYTFRDSPRRKLQITSSQNPTLNALKAISGNRMSSITSYMSPPTTGVYRRLKLSPLSWMQGVKIIKPRGEEAGSAEIVPRDWKEELGQVSKKFPQVVFDPVIVPDRRCTIKLHSHGPWADEGIAFLQINVYFPQEYPERGVPDFDIQNTGMMSMSMMGRSQVLRLLDYIANTYVSQKRPCLEACIRFLLGEHPVEESGERYGRDDEDLSRRPPHDRKWSSLQDAGERDDHNVPFPILCGARFSGNGQLICFFSCYRARDSANTTPKSTRYTYTHPPTYEYFDQYKVISQLPRRFAHLRDNDHPSSDGQDDENESLNLFMYPSISKQDPVGTGALYQPAAKLNRTGYTVYLHDLSDWMPVSKKLAIEYTLLGDDPIQMCKHNARVAAKHNRSDLEEIWLLAALILDDQVPYEKRRSGMQQNAPRSATKRRDSGTAVEPPFIDDNGSFISCRIQWGYHPLGAELVKKIFQHFATIGDVQTLAMLSCAFRELDKKLVVEADDMSTPDSFGVASLNQSPDYFGYQRNPERLSFSTSHRTSIYPANNHSLVSHSSDTYSSRGSWAAYYPNDYATNFLSPTPTTLNSNGYSLGETTVHGINMPIPDSSYHRKTIYGSMMSYPSSGSTADSLTRGSSPAGFALKSEANNYMNSERGGDFGISENKKDFEDEMWPTHLPLLDTDAQAAIIYDQYRLAYAKLLYMWGLLEARAELLKFMGLVKSTTVFGGLVVDNENWRTIHSACQMCGGASVNFSTKRLRLKCSKCFQKQSGIQCSICRCLTKGLVSFCIKCNHGGHAVHMHDWFANNNTKCPSGCGCSCILTHKSGEEAGYFTSLQKNTVSN</sequence>
<comment type="caution">
    <text evidence="6">The sequence shown here is derived from an EMBL/GenBank/DDBJ whole genome shotgun (WGS) entry which is preliminary data.</text>
</comment>
<evidence type="ECO:0000259" key="5">
    <source>
        <dbReference type="Pfam" id="PF17120"/>
    </source>
</evidence>
<dbReference type="Proteomes" id="UP000789739">
    <property type="component" value="Unassembled WGS sequence"/>
</dbReference>
<dbReference type="PROSITE" id="PS50082">
    <property type="entry name" value="WD_REPEATS_2"/>
    <property type="match status" value="2"/>
</dbReference>
<evidence type="ECO:0000256" key="1">
    <source>
        <dbReference type="ARBA" id="ARBA00022574"/>
    </source>
</evidence>
<dbReference type="PANTHER" id="PTHR46170:SF1">
    <property type="entry name" value="GATOR COMPLEX PROTEIN WDR59"/>
    <property type="match status" value="1"/>
</dbReference>